<dbReference type="AlphaFoldDB" id="A0A6J4LPX9"/>
<organism evidence="2">
    <name type="scientific">uncultured Nocardioidaceae bacterium</name>
    <dbReference type="NCBI Taxonomy" id="253824"/>
    <lineage>
        <taxon>Bacteria</taxon>
        <taxon>Bacillati</taxon>
        <taxon>Actinomycetota</taxon>
        <taxon>Actinomycetes</taxon>
        <taxon>Propionibacteriales</taxon>
        <taxon>Nocardioidaceae</taxon>
        <taxon>environmental samples</taxon>
    </lineage>
</organism>
<feature type="non-terminal residue" evidence="2">
    <location>
        <position position="78"/>
    </location>
</feature>
<protein>
    <submittedName>
        <fullName evidence="2">Uncharacterized protein</fullName>
    </submittedName>
</protein>
<proteinExistence type="predicted"/>
<evidence type="ECO:0000313" key="2">
    <source>
        <dbReference type="EMBL" id="CAA9338257.1"/>
    </source>
</evidence>
<evidence type="ECO:0000256" key="1">
    <source>
        <dbReference type="SAM" id="MobiDB-lite"/>
    </source>
</evidence>
<accession>A0A6J4LPX9</accession>
<name>A0A6J4LPX9_9ACTN</name>
<dbReference type="EMBL" id="CADCUH010000076">
    <property type="protein sequence ID" value="CAA9338257.1"/>
    <property type="molecule type" value="Genomic_DNA"/>
</dbReference>
<sequence>APSCRATCPSVPWCFPAPATAWTSLAEGRPPGPSGRESPPPRERVGEVVGVEVDQSCHDLCCQPPTTVVVAGGARRHL</sequence>
<gene>
    <name evidence="2" type="ORF">AVDCRST_MAG36-1278</name>
</gene>
<reference evidence="2" key="1">
    <citation type="submission" date="2020-02" db="EMBL/GenBank/DDBJ databases">
        <authorList>
            <person name="Meier V. D."/>
        </authorList>
    </citation>
    <scope>NUCLEOTIDE SEQUENCE</scope>
    <source>
        <strain evidence="2">AVDCRST_MAG36</strain>
    </source>
</reference>
<feature type="non-terminal residue" evidence="2">
    <location>
        <position position="1"/>
    </location>
</feature>
<feature type="region of interest" description="Disordered" evidence="1">
    <location>
        <begin position="25"/>
        <end position="44"/>
    </location>
</feature>